<protein>
    <submittedName>
        <fullName evidence="2">Uncharacterized protein</fullName>
    </submittedName>
</protein>
<name>A0AAE1KWA1_PETCI</name>
<dbReference type="EMBL" id="JAWQEG010000641">
    <property type="protein sequence ID" value="KAK3887274.1"/>
    <property type="molecule type" value="Genomic_DNA"/>
</dbReference>
<evidence type="ECO:0000313" key="2">
    <source>
        <dbReference type="EMBL" id="KAK3887274.1"/>
    </source>
</evidence>
<dbReference type="Proteomes" id="UP001286313">
    <property type="component" value="Unassembled WGS sequence"/>
</dbReference>
<dbReference type="AlphaFoldDB" id="A0AAE1KWA1"/>
<sequence length="124" mass="13892">MGWRIEWKEWDGMVRNMEGDGVGERNMEGDGDGERNMGGDGDGEALTSQECLGLLLVHLVFTVVDLLNTPTRHFPFFSLAACGTTCYCAGRMGVRQPRRARIGEREQKVVILRGTMKKHSHDHT</sequence>
<reference evidence="2" key="1">
    <citation type="submission" date="2023-10" db="EMBL/GenBank/DDBJ databases">
        <title>Genome assemblies of two species of porcelain crab, Petrolisthes cinctipes and Petrolisthes manimaculis (Anomura: Porcellanidae).</title>
        <authorList>
            <person name="Angst P."/>
        </authorList>
    </citation>
    <scope>NUCLEOTIDE SEQUENCE</scope>
    <source>
        <strain evidence="2">PB745_01</strain>
        <tissue evidence="2">Gill</tissue>
    </source>
</reference>
<evidence type="ECO:0000256" key="1">
    <source>
        <dbReference type="SAM" id="MobiDB-lite"/>
    </source>
</evidence>
<evidence type="ECO:0000313" key="3">
    <source>
        <dbReference type="Proteomes" id="UP001286313"/>
    </source>
</evidence>
<gene>
    <name evidence="2" type="ORF">Pcinc_008629</name>
</gene>
<accession>A0AAE1KWA1</accession>
<comment type="caution">
    <text evidence="2">The sequence shown here is derived from an EMBL/GenBank/DDBJ whole genome shotgun (WGS) entry which is preliminary data.</text>
</comment>
<feature type="region of interest" description="Disordered" evidence="1">
    <location>
        <begin position="18"/>
        <end position="43"/>
    </location>
</feature>
<organism evidence="2 3">
    <name type="scientific">Petrolisthes cinctipes</name>
    <name type="common">Flat porcelain crab</name>
    <dbReference type="NCBI Taxonomy" id="88211"/>
    <lineage>
        <taxon>Eukaryota</taxon>
        <taxon>Metazoa</taxon>
        <taxon>Ecdysozoa</taxon>
        <taxon>Arthropoda</taxon>
        <taxon>Crustacea</taxon>
        <taxon>Multicrustacea</taxon>
        <taxon>Malacostraca</taxon>
        <taxon>Eumalacostraca</taxon>
        <taxon>Eucarida</taxon>
        <taxon>Decapoda</taxon>
        <taxon>Pleocyemata</taxon>
        <taxon>Anomura</taxon>
        <taxon>Galatheoidea</taxon>
        <taxon>Porcellanidae</taxon>
        <taxon>Petrolisthes</taxon>
    </lineage>
</organism>
<proteinExistence type="predicted"/>
<keyword evidence="3" id="KW-1185">Reference proteome</keyword>
<feature type="compositionally biased region" description="Basic and acidic residues" evidence="1">
    <location>
        <begin position="22"/>
        <end position="37"/>
    </location>
</feature>